<protein>
    <submittedName>
        <fullName evidence="1">Uncharacterized protein</fullName>
    </submittedName>
</protein>
<comment type="caution">
    <text evidence="1">The sequence shown here is derived from an EMBL/GenBank/DDBJ whole genome shotgun (WGS) entry which is preliminary data.</text>
</comment>
<dbReference type="Proteomes" id="UP001054837">
    <property type="component" value="Unassembled WGS sequence"/>
</dbReference>
<organism evidence="1 2">
    <name type="scientific">Caerostris darwini</name>
    <dbReference type="NCBI Taxonomy" id="1538125"/>
    <lineage>
        <taxon>Eukaryota</taxon>
        <taxon>Metazoa</taxon>
        <taxon>Ecdysozoa</taxon>
        <taxon>Arthropoda</taxon>
        <taxon>Chelicerata</taxon>
        <taxon>Arachnida</taxon>
        <taxon>Araneae</taxon>
        <taxon>Araneomorphae</taxon>
        <taxon>Entelegynae</taxon>
        <taxon>Araneoidea</taxon>
        <taxon>Araneidae</taxon>
        <taxon>Caerostris</taxon>
    </lineage>
</organism>
<reference evidence="1 2" key="1">
    <citation type="submission" date="2021-06" db="EMBL/GenBank/DDBJ databases">
        <title>Caerostris darwini draft genome.</title>
        <authorList>
            <person name="Kono N."/>
            <person name="Arakawa K."/>
        </authorList>
    </citation>
    <scope>NUCLEOTIDE SEQUENCE [LARGE SCALE GENOMIC DNA]</scope>
</reference>
<evidence type="ECO:0000313" key="2">
    <source>
        <dbReference type="Proteomes" id="UP001054837"/>
    </source>
</evidence>
<keyword evidence="2" id="KW-1185">Reference proteome</keyword>
<gene>
    <name evidence="1" type="ORF">CDAR_100641</name>
</gene>
<evidence type="ECO:0000313" key="1">
    <source>
        <dbReference type="EMBL" id="GIX71092.1"/>
    </source>
</evidence>
<name>A0AAV4MF57_9ARAC</name>
<sequence length="150" mass="17272">MDMVTTKILNQISPSWCIQHKLIATKKFGNNCSAVACRAEENIDKLHISSNPITKYETFCYSHYKVGMITIYNSEITAPHSSVVLKKTWIRFIFQTIRLPNTSLAVKVITEWTKLSLSCTLFKMLYREPFVISRIPPDNADRDLPRNGHH</sequence>
<dbReference type="EMBL" id="BPLQ01000415">
    <property type="protein sequence ID" value="GIX71092.1"/>
    <property type="molecule type" value="Genomic_DNA"/>
</dbReference>
<dbReference type="AlphaFoldDB" id="A0AAV4MF57"/>
<accession>A0AAV4MF57</accession>
<proteinExistence type="predicted"/>